<sequence length="167" mass="18512">MKGRAGALAVEMIFVLVSVILLKEWVFPFFISQWFPQADIASQMLEWILLVIGVITCFIYVGLGSSAWNHHGLKAGSSLGVFLMIHLPLLVPIVGSEVPGMAFTDAWSGLIGDGLRLFHPARWTFHPVTLGGIACLLFLLGRKIRVTERKPGRSQQMNSGRKVWEKP</sequence>
<keyword evidence="3" id="KW-1185">Reference proteome</keyword>
<feature type="transmembrane region" description="Helical" evidence="1">
    <location>
        <begin position="80"/>
        <end position="103"/>
    </location>
</feature>
<name>A0ABW4C6A7_9BACL</name>
<protein>
    <submittedName>
        <fullName evidence="2">Uncharacterized protein</fullName>
    </submittedName>
</protein>
<feature type="transmembrane region" description="Helical" evidence="1">
    <location>
        <begin position="123"/>
        <end position="141"/>
    </location>
</feature>
<evidence type="ECO:0000313" key="2">
    <source>
        <dbReference type="EMBL" id="MFD1426088.1"/>
    </source>
</evidence>
<dbReference type="Proteomes" id="UP001597282">
    <property type="component" value="Unassembled WGS sequence"/>
</dbReference>
<comment type="caution">
    <text evidence="2">The sequence shown here is derived from an EMBL/GenBank/DDBJ whole genome shotgun (WGS) entry which is preliminary data.</text>
</comment>
<reference evidence="3" key="1">
    <citation type="journal article" date="2019" name="Int. J. Syst. Evol. Microbiol.">
        <title>The Global Catalogue of Microorganisms (GCM) 10K type strain sequencing project: providing services to taxonomists for standard genome sequencing and annotation.</title>
        <authorList>
            <consortium name="The Broad Institute Genomics Platform"/>
            <consortium name="The Broad Institute Genome Sequencing Center for Infectious Disease"/>
            <person name="Wu L."/>
            <person name="Ma J."/>
        </authorList>
    </citation>
    <scope>NUCLEOTIDE SEQUENCE [LARGE SCALE GENOMIC DNA]</scope>
    <source>
        <strain evidence="3">S1</strain>
    </source>
</reference>
<evidence type="ECO:0000256" key="1">
    <source>
        <dbReference type="SAM" id="Phobius"/>
    </source>
</evidence>
<keyword evidence="1" id="KW-1133">Transmembrane helix</keyword>
<feature type="transmembrane region" description="Helical" evidence="1">
    <location>
        <begin position="47"/>
        <end position="68"/>
    </location>
</feature>
<proteinExistence type="predicted"/>
<keyword evidence="1" id="KW-0812">Transmembrane</keyword>
<feature type="transmembrane region" description="Helical" evidence="1">
    <location>
        <begin position="12"/>
        <end position="35"/>
    </location>
</feature>
<dbReference type="EMBL" id="JBHTNU010000003">
    <property type="protein sequence ID" value="MFD1426088.1"/>
    <property type="molecule type" value="Genomic_DNA"/>
</dbReference>
<organism evidence="2 3">
    <name type="scientific">Kroppenstedtia sanguinis</name>
    <dbReference type="NCBI Taxonomy" id="1380684"/>
    <lineage>
        <taxon>Bacteria</taxon>
        <taxon>Bacillati</taxon>
        <taxon>Bacillota</taxon>
        <taxon>Bacilli</taxon>
        <taxon>Bacillales</taxon>
        <taxon>Thermoactinomycetaceae</taxon>
        <taxon>Kroppenstedtia</taxon>
    </lineage>
</organism>
<dbReference type="RefSeq" id="WP_380163100.1">
    <property type="nucleotide sequence ID" value="NZ_JBHTNU010000003.1"/>
</dbReference>
<gene>
    <name evidence="2" type="ORF">ACFQ4Y_03970</name>
</gene>
<accession>A0ABW4C6A7</accession>
<keyword evidence="1" id="KW-0472">Membrane</keyword>
<evidence type="ECO:0000313" key="3">
    <source>
        <dbReference type="Proteomes" id="UP001597282"/>
    </source>
</evidence>